<keyword evidence="6" id="KW-1185">Reference proteome</keyword>
<dbReference type="GO" id="GO:0005829">
    <property type="term" value="C:cytosol"/>
    <property type="evidence" value="ECO:0007669"/>
    <property type="project" value="TreeGrafter"/>
</dbReference>
<evidence type="ECO:0000313" key="5">
    <source>
        <dbReference type="EMBL" id="GMR41106.1"/>
    </source>
</evidence>
<dbReference type="NCBIfam" id="NF041360">
    <property type="entry name" value="GntF_guanitoxin"/>
    <property type="match status" value="1"/>
</dbReference>
<dbReference type="SUPFAM" id="SSF53335">
    <property type="entry name" value="S-adenosyl-L-methionine-dependent methyltransferases"/>
    <property type="match status" value="1"/>
</dbReference>
<dbReference type="GO" id="GO:0008170">
    <property type="term" value="F:N-methyltransferase activity"/>
    <property type="evidence" value="ECO:0007669"/>
    <property type="project" value="TreeGrafter"/>
</dbReference>
<evidence type="ECO:0000256" key="3">
    <source>
        <dbReference type="ARBA" id="ARBA00022679"/>
    </source>
</evidence>
<keyword evidence="2" id="KW-0489">Methyltransferase</keyword>
<keyword evidence="3" id="KW-0808">Transferase</keyword>
<dbReference type="Pfam" id="PF01234">
    <property type="entry name" value="NNMT_PNMT_TEMT"/>
    <property type="match status" value="1"/>
</dbReference>
<reference evidence="6" key="1">
    <citation type="submission" date="2022-10" db="EMBL/GenBank/DDBJ databases">
        <title>Genome assembly of Pristionchus species.</title>
        <authorList>
            <person name="Yoshida K."/>
            <person name="Sommer R.J."/>
        </authorList>
    </citation>
    <scope>NUCLEOTIDE SEQUENCE [LARGE SCALE GENOMIC DNA]</scope>
    <source>
        <strain evidence="6">RS5460</strain>
    </source>
</reference>
<dbReference type="Gene3D" id="3.40.50.150">
    <property type="entry name" value="Vaccinia Virus protein VP39"/>
    <property type="match status" value="1"/>
</dbReference>
<sequence length="276" mass="31040">MSSTRRGDTLCVRRRKSATPMHNPEDYEESFDPDAYFDHYFSKNSIEDGTRVSLFCLPVFAQIIKQTVPAERRKSLLDIGAGPTVYSAVCFRECIDRAYMTDFVQKNLTSLRDWTNGVSSHDWQPTIKVILRTEGITGSSEGVLEKVEKHTKELVHAGGVLFSNVHDSPCVPDLPEDGVDILVSVFCLESACKSIEEYNKCVKNMVSQLRSGGKFILGSVIDDNIYNAGNQRMFWLLRLNEQDVISALADAGLDVENRKAYVLEEEGVMFAMLTKY</sequence>
<dbReference type="GO" id="GO:0032259">
    <property type="term" value="P:methylation"/>
    <property type="evidence" value="ECO:0007669"/>
    <property type="project" value="UniProtKB-KW"/>
</dbReference>
<evidence type="ECO:0000256" key="1">
    <source>
        <dbReference type="ARBA" id="ARBA00007996"/>
    </source>
</evidence>
<keyword evidence="4" id="KW-0949">S-adenosyl-L-methionine</keyword>
<evidence type="ECO:0000313" key="6">
    <source>
        <dbReference type="Proteomes" id="UP001328107"/>
    </source>
</evidence>
<dbReference type="PROSITE" id="PS51681">
    <property type="entry name" value="SAM_MT_NNMT_PNMT_TEMT"/>
    <property type="match status" value="1"/>
</dbReference>
<evidence type="ECO:0000256" key="2">
    <source>
        <dbReference type="ARBA" id="ARBA00022603"/>
    </source>
</evidence>
<protein>
    <submittedName>
        <fullName evidence="5">Uncharacterized protein</fullName>
    </submittedName>
</protein>
<gene>
    <name evidence="5" type="ORF">PMAYCL1PPCAC_11301</name>
</gene>
<dbReference type="PANTHER" id="PTHR10867:SF38">
    <property type="entry name" value="NICOTINAMIDE N-METHYLTRANSFERASE"/>
    <property type="match status" value="1"/>
</dbReference>
<dbReference type="EMBL" id="BTRK01000003">
    <property type="protein sequence ID" value="GMR41106.1"/>
    <property type="molecule type" value="Genomic_DNA"/>
</dbReference>
<dbReference type="Proteomes" id="UP001328107">
    <property type="component" value="Unassembled WGS sequence"/>
</dbReference>
<proteinExistence type="inferred from homology"/>
<name>A0AAN5CG85_9BILA</name>
<comment type="caution">
    <text evidence="5">The sequence shown here is derived from an EMBL/GenBank/DDBJ whole genome shotgun (WGS) entry which is preliminary data.</text>
</comment>
<dbReference type="InterPro" id="IPR000940">
    <property type="entry name" value="NNMT_TEMT_trans"/>
</dbReference>
<dbReference type="FunFam" id="3.40.50.150:FF:000670">
    <property type="entry name" value="Amine N-MethylTransferase"/>
    <property type="match status" value="1"/>
</dbReference>
<dbReference type="PANTHER" id="PTHR10867">
    <property type="entry name" value="NNMT/PNMT/TEMT FAMILY MEMBER"/>
    <property type="match status" value="1"/>
</dbReference>
<dbReference type="InterPro" id="IPR029063">
    <property type="entry name" value="SAM-dependent_MTases_sf"/>
</dbReference>
<comment type="similarity">
    <text evidence="1">Belongs to the class I-like SAM-binding methyltransferase superfamily. NNMT/PNMT/TEMT family.</text>
</comment>
<dbReference type="InterPro" id="IPR053384">
    <property type="entry name" value="SAM-dep_methyltransferase"/>
</dbReference>
<dbReference type="AlphaFoldDB" id="A0AAN5CG85"/>
<evidence type="ECO:0000256" key="4">
    <source>
        <dbReference type="ARBA" id="ARBA00022691"/>
    </source>
</evidence>
<organism evidence="5 6">
    <name type="scientific">Pristionchus mayeri</name>
    <dbReference type="NCBI Taxonomy" id="1317129"/>
    <lineage>
        <taxon>Eukaryota</taxon>
        <taxon>Metazoa</taxon>
        <taxon>Ecdysozoa</taxon>
        <taxon>Nematoda</taxon>
        <taxon>Chromadorea</taxon>
        <taxon>Rhabditida</taxon>
        <taxon>Rhabditina</taxon>
        <taxon>Diplogasteromorpha</taxon>
        <taxon>Diplogasteroidea</taxon>
        <taxon>Neodiplogasteridae</taxon>
        <taxon>Pristionchus</taxon>
    </lineage>
</organism>
<accession>A0AAN5CG85</accession>